<evidence type="ECO:0000256" key="1">
    <source>
        <dbReference type="SAM" id="Phobius"/>
    </source>
</evidence>
<dbReference type="Proteomes" id="UP000306602">
    <property type="component" value="Unassembled WGS sequence"/>
</dbReference>
<proteinExistence type="predicted"/>
<feature type="domain" description="HTH LytTR-type" evidence="2">
    <location>
        <begin position="182"/>
        <end position="272"/>
    </location>
</feature>
<evidence type="ECO:0000259" key="2">
    <source>
        <dbReference type="PROSITE" id="PS50930"/>
    </source>
</evidence>
<gene>
    <name evidence="3" type="ORF">E4Z66_09915</name>
</gene>
<keyword evidence="1" id="KW-0472">Membrane</keyword>
<keyword evidence="4" id="KW-1185">Reference proteome</keyword>
<reference evidence="3 4" key="1">
    <citation type="submission" date="2019-04" db="EMBL/GenBank/DDBJ databases">
        <title>Shimia ponticola sp. nov., isolated from seawater.</title>
        <authorList>
            <person name="Kim Y.-O."/>
            <person name="Yoon J.-H."/>
        </authorList>
    </citation>
    <scope>NUCLEOTIDE SEQUENCE [LARGE SCALE GENOMIC DNA]</scope>
    <source>
        <strain evidence="3 4">MYP11</strain>
    </source>
</reference>
<name>A0A4S4NF67_9RHOB</name>
<dbReference type="AlphaFoldDB" id="A0A4S4NF67"/>
<dbReference type="OrthoDB" id="7028951at2"/>
<keyword evidence="1" id="KW-0812">Transmembrane</keyword>
<sequence length="282" mass="30673">MRLSRFEGIMTTPNMKHNVAINSVTRVTYPLWVRVAALVVLAFALAVSGPFGTFGTTGFAVRLLYWGGVVLALAGVAMAVMRGVRWLGVETPSRRDAAVIAGFVLGFVPILYLWTRAVLPQPVYDRPDLFALAIYVASVTALVRLVARLLPRLAVQSAQPVHAPPAAPQAPRLRRHLPDAFPDAILRLSGEGHYVRVVTTDADCTIRMRLSDAVEDMQGFDGVWTHRSHWVLRSAVVRSGYRRGKPVLILKNGDEVPVSSTYAPDLEAAGLLEPRGMATASA</sequence>
<dbReference type="EMBL" id="SRKY01000002">
    <property type="protein sequence ID" value="THH37227.1"/>
    <property type="molecule type" value="Genomic_DNA"/>
</dbReference>
<feature type="transmembrane region" description="Helical" evidence="1">
    <location>
        <begin position="129"/>
        <end position="147"/>
    </location>
</feature>
<dbReference type="GO" id="GO:0003677">
    <property type="term" value="F:DNA binding"/>
    <property type="evidence" value="ECO:0007669"/>
    <property type="project" value="InterPro"/>
</dbReference>
<feature type="transmembrane region" description="Helical" evidence="1">
    <location>
        <begin position="96"/>
        <end position="114"/>
    </location>
</feature>
<dbReference type="SMART" id="SM00850">
    <property type="entry name" value="LytTR"/>
    <property type="match status" value="1"/>
</dbReference>
<evidence type="ECO:0000313" key="3">
    <source>
        <dbReference type="EMBL" id="THH37227.1"/>
    </source>
</evidence>
<organism evidence="3 4">
    <name type="scientific">Aliishimia ponticola</name>
    <dbReference type="NCBI Taxonomy" id="2499833"/>
    <lineage>
        <taxon>Bacteria</taxon>
        <taxon>Pseudomonadati</taxon>
        <taxon>Pseudomonadota</taxon>
        <taxon>Alphaproteobacteria</taxon>
        <taxon>Rhodobacterales</taxon>
        <taxon>Paracoccaceae</taxon>
        <taxon>Aliishimia</taxon>
    </lineage>
</organism>
<accession>A0A4S4NF67</accession>
<dbReference type="PROSITE" id="PS50930">
    <property type="entry name" value="HTH_LYTTR"/>
    <property type="match status" value="1"/>
</dbReference>
<dbReference type="Gene3D" id="2.40.50.1020">
    <property type="entry name" value="LytTr DNA-binding domain"/>
    <property type="match status" value="1"/>
</dbReference>
<dbReference type="Pfam" id="PF04397">
    <property type="entry name" value="LytTR"/>
    <property type="match status" value="1"/>
</dbReference>
<keyword evidence="1" id="KW-1133">Transmembrane helix</keyword>
<feature type="transmembrane region" description="Helical" evidence="1">
    <location>
        <begin position="31"/>
        <end position="51"/>
    </location>
</feature>
<protein>
    <submittedName>
        <fullName evidence="3">LytTR family transcriptional regulator</fullName>
    </submittedName>
</protein>
<feature type="transmembrane region" description="Helical" evidence="1">
    <location>
        <begin position="63"/>
        <end position="84"/>
    </location>
</feature>
<evidence type="ECO:0000313" key="4">
    <source>
        <dbReference type="Proteomes" id="UP000306602"/>
    </source>
</evidence>
<comment type="caution">
    <text evidence="3">The sequence shown here is derived from an EMBL/GenBank/DDBJ whole genome shotgun (WGS) entry which is preliminary data.</text>
</comment>
<dbReference type="InterPro" id="IPR007492">
    <property type="entry name" value="LytTR_DNA-bd_dom"/>
</dbReference>